<feature type="region of interest" description="Disordered" evidence="1">
    <location>
        <begin position="40"/>
        <end position="84"/>
    </location>
</feature>
<organism evidence="2 3">
    <name type="scientific">Quercus suber</name>
    <name type="common">Cork oak</name>
    <dbReference type="NCBI Taxonomy" id="58331"/>
    <lineage>
        <taxon>Eukaryota</taxon>
        <taxon>Viridiplantae</taxon>
        <taxon>Streptophyta</taxon>
        <taxon>Embryophyta</taxon>
        <taxon>Tracheophyta</taxon>
        <taxon>Spermatophyta</taxon>
        <taxon>Magnoliopsida</taxon>
        <taxon>eudicotyledons</taxon>
        <taxon>Gunneridae</taxon>
        <taxon>Pentapetalae</taxon>
        <taxon>rosids</taxon>
        <taxon>fabids</taxon>
        <taxon>Fagales</taxon>
        <taxon>Fagaceae</taxon>
        <taxon>Quercus</taxon>
    </lineage>
</organism>
<dbReference type="Proteomes" id="UP000237347">
    <property type="component" value="Unassembled WGS sequence"/>
</dbReference>
<evidence type="ECO:0000313" key="3">
    <source>
        <dbReference type="Proteomes" id="UP000237347"/>
    </source>
</evidence>
<name>A0AAW0KRQ5_QUESU</name>
<evidence type="ECO:0000313" key="2">
    <source>
        <dbReference type="EMBL" id="KAK7841455.1"/>
    </source>
</evidence>
<feature type="compositionally biased region" description="Basic and acidic residues" evidence="1">
    <location>
        <begin position="41"/>
        <end position="66"/>
    </location>
</feature>
<reference evidence="2 3" key="1">
    <citation type="journal article" date="2018" name="Sci. Data">
        <title>The draft genome sequence of cork oak.</title>
        <authorList>
            <person name="Ramos A.M."/>
            <person name="Usie A."/>
            <person name="Barbosa P."/>
            <person name="Barros P.M."/>
            <person name="Capote T."/>
            <person name="Chaves I."/>
            <person name="Simoes F."/>
            <person name="Abreu I."/>
            <person name="Carrasquinho I."/>
            <person name="Faro C."/>
            <person name="Guimaraes J.B."/>
            <person name="Mendonca D."/>
            <person name="Nobrega F."/>
            <person name="Rodrigues L."/>
            <person name="Saibo N.J.M."/>
            <person name="Varela M.C."/>
            <person name="Egas C."/>
            <person name="Matos J."/>
            <person name="Miguel C.M."/>
            <person name="Oliveira M.M."/>
            <person name="Ricardo C.P."/>
            <person name="Goncalves S."/>
        </authorList>
    </citation>
    <scope>NUCLEOTIDE SEQUENCE [LARGE SCALE GENOMIC DNA]</scope>
    <source>
        <strain evidence="3">cv. HL8</strain>
    </source>
</reference>
<proteinExistence type="predicted"/>
<comment type="caution">
    <text evidence="2">The sequence shown here is derived from an EMBL/GenBank/DDBJ whole genome shotgun (WGS) entry which is preliminary data.</text>
</comment>
<feature type="region of interest" description="Disordered" evidence="1">
    <location>
        <begin position="130"/>
        <end position="155"/>
    </location>
</feature>
<dbReference type="AlphaFoldDB" id="A0AAW0KRQ5"/>
<protein>
    <submittedName>
        <fullName evidence="2">Uncharacterized protein</fullName>
    </submittedName>
</protein>
<dbReference type="EMBL" id="PKMF04000241">
    <property type="protein sequence ID" value="KAK7841455.1"/>
    <property type="molecule type" value="Genomic_DNA"/>
</dbReference>
<gene>
    <name evidence="2" type="ORF">CFP56_015430</name>
</gene>
<sequence>MFSHDDKECEIWLKSKGALTAEHQQFGHWIRANPFGSNRSRSIEVKGFEPRQPRSRGRPEQRKDGVFEQGVQSNEGICPGGGEETETAAAKAKDINQNVSVSNKGTGFRGLSDFEAKIAEIDKEISLNQPLSNPGDLANEQQTNGNFLGGDERGDPTDNIEGLLSLQSAQIPQSMDCQSREVGVLGSTTGQLATDGEKKCAKVENNETIKVSGELGKIGIGPGPQSEEKKGQWTRIINRGSFRSPNALSILNKCGLKSKAAMTQSKVLGKLFLQIRPCLELFRMLIIVKPSCKSGVRMIFVM</sequence>
<evidence type="ECO:0000256" key="1">
    <source>
        <dbReference type="SAM" id="MobiDB-lite"/>
    </source>
</evidence>
<keyword evidence="3" id="KW-1185">Reference proteome</keyword>
<accession>A0AAW0KRQ5</accession>